<name>A0A4P2X6K2_9CLOS</name>
<evidence type="ECO:0000313" key="3">
    <source>
        <dbReference type="EMBL" id="BBK15486.1"/>
    </source>
</evidence>
<organism evidence="3">
    <name type="scientific">Carnation necrotic fleck virus</name>
    <dbReference type="NCBI Taxonomy" id="551454"/>
    <lineage>
        <taxon>Viruses</taxon>
        <taxon>Riboviria</taxon>
        <taxon>Orthornavirae</taxon>
        <taxon>Kitrinoviricota</taxon>
        <taxon>Alsuviricetes</taxon>
        <taxon>Martellivirales</taxon>
        <taxon>Closteroviridae</taxon>
        <taxon>Closterovirus</taxon>
        <taxon>Closterovirus necrodianthi</taxon>
    </lineage>
</organism>
<feature type="domain" description="RNA silencing suppressor P21 C-terminal" evidence="1">
    <location>
        <begin position="96"/>
        <end position="173"/>
    </location>
</feature>
<dbReference type="InterPro" id="IPR021575">
    <property type="entry name" value="Suppressor_P21_C"/>
</dbReference>
<evidence type="ECO:0000259" key="1">
    <source>
        <dbReference type="Pfam" id="PF11479"/>
    </source>
</evidence>
<dbReference type="Pfam" id="PF11757">
    <property type="entry name" value="RSS_P20"/>
    <property type="match status" value="1"/>
</dbReference>
<feature type="domain" description="Suppressor of RNA silencing P21-like N-terminal" evidence="2">
    <location>
        <begin position="1"/>
        <end position="93"/>
    </location>
</feature>
<evidence type="ECO:0000259" key="2">
    <source>
        <dbReference type="Pfam" id="PF11757"/>
    </source>
</evidence>
<protein>
    <submittedName>
        <fullName evidence="3">p18</fullName>
    </submittedName>
</protein>
<sequence>MKLYFTLAFYTLYSASVDSLLTKAESNDQSDESAVRVLIKEYTELCTKLLSLKSDVNDARRDEGEEVFTAKSDILLSIEKTLCTIRDVLRVKVINLNCERTPEETLVFLASLYSETEKVSFDETLELKTRDVVANALKVLSKKWCLDITTTPFKFVALLKLNCTLRSTFFSYLGKEFPRKNIA</sequence>
<dbReference type="EMBL" id="LC480257">
    <property type="protein sequence ID" value="BBK15486.1"/>
    <property type="molecule type" value="Genomic_RNA"/>
</dbReference>
<accession>A0A4P2X6K2</accession>
<dbReference type="Pfam" id="PF11479">
    <property type="entry name" value="Suppressor_P21"/>
    <property type="match status" value="1"/>
</dbReference>
<reference evidence="3" key="1">
    <citation type="submission" date="2019-04" db="EMBL/GenBank/DDBJ databases">
        <title>Complete genome sequence of two closteroviruses isolated from Dianthus caryophyllus.</title>
        <authorList>
            <person name="Yoon J.Y."/>
            <person name="Kim D.H."/>
            <person name="Choi G.S."/>
            <person name="Cho I.S."/>
            <person name="Kwon S.J."/>
        </authorList>
    </citation>
    <scope>NUCLEOTIDE SEQUENCE</scope>
    <source>
        <strain evidence="3">Dc</strain>
    </source>
</reference>
<proteinExistence type="predicted"/>
<dbReference type="InterPro" id="IPR021742">
    <property type="entry name" value="RSS_P20_N"/>
</dbReference>